<dbReference type="InterPro" id="IPR050084">
    <property type="entry name" value="NADPH_dep_7-cyano-7-deazaG_red"/>
</dbReference>
<dbReference type="PIRSF" id="PIRSF004750">
    <property type="entry name" value="Nitrile_oxidored_YqcD_prd"/>
    <property type="match status" value="1"/>
</dbReference>
<organism evidence="7 8">
    <name type="scientific">Paenalcaligenes hermetiae</name>
    <dbReference type="NCBI Taxonomy" id="1157987"/>
    <lineage>
        <taxon>Bacteria</taxon>
        <taxon>Pseudomonadati</taxon>
        <taxon>Pseudomonadota</taxon>
        <taxon>Betaproteobacteria</taxon>
        <taxon>Burkholderiales</taxon>
        <taxon>Alcaligenaceae</taxon>
        <taxon>Paenalcaligenes</taxon>
    </lineage>
</organism>
<comment type="catalytic activity">
    <reaction evidence="5">
        <text>7-aminomethyl-7-carbaguanine + 2 NADP(+) = 7-cyano-7-carbaguanine + 2 NADPH + 3 H(+)</text>
        <dbReference type="Rhea" id="RHEA:13409"/>
        <dbReference type="ChEBI" id="CHEBI:15378"/>
        <dbReference type="ChEBI" id="CHEBI:45075"/>
        <dbReference type="ChEBI" id="CHEBI:57783"/>
        <dbReference type="ChEBI" id="CHEBI:58349"/>
        <dbReference type="ChEBI" id="CHEBI:58703"/>
        <dbReference type="EC" id="1.7.1.13"/>
    </reaction>
</comment>
<comment type="caution">
    <text evidence="7">The sequence shown here is derived from an EMBL/GenBank/DDBJ whole genome shotgun (WGS) entry which is preliminary data.</text>
</comment>
<feature type="binding site" evidence="5">
    <location>
        <begin position="249"/>
        <end position="250"/>
    </location>
    <ligand>
        <name>NADPH</name>
        <dbReference type="ChEBI" id="CHEBI:57783"/>
    </ligand>
</feature>
<comment type="similarity">
    <text evidence="5">Belongs to the GTP cyclohydrolase I family. QueF type 2 subfamily.</text>
</comment>
<evidence type="ECO:0000256" key="1">
    <source>
        <dbReference type="ARBA" id="ARBA00022490"/>
    </source>
</evidence>
<dbReference type="PANTHER" id="PTHR34354">
    <property type="entry name" value="NADPH-DEPENDENT 7-CYANO-7-DEAZAGUANINE REDUCTASE"/>
    <property type="match status" value="1"/>
</dbReference>
<sequence>MTTSSLKNSLLGQDVSYPTHYDPSVLFAIDRAPNRQGLTLPEHWHGADIWYAYEMSWLNAKGKPIAAVGRFSIPWNSPQLIESKSFKLYLNSFNESRFESTKAVKKCLEQDLSAVAGAPVQVSIYELDPYTGPIMGTLQGELIDHHDVEIDCYQPNPDLLQCHDTEVVNETLVSHLLKSNCPVTGQPDWASLQVAYTGPRLDQGSLLRYIVSFRQHTEFHEHCVERIYHDLMERCHPEQLFVMARYTRRGGLDINPWRSSHPLDVADIRTVRQ</sequence>
<name>A0ABP9LYA2_9BURK</name>
<feature type="active site" description="Thioimide intermediate" evidence="5">
    <location>
        <position position="181"/>
    </location>
</feature>
<comment type="pathway">
    <text evidence="5">tRNA modification; tRNA-queuosine biosynthesis.</text>
</comment>
<dbReference type="NCBIfam" id="TIGR03138">
    <property type="entry name" value="QueF"/>
    <property type="match status" value="1"/>
</dbReference>
<dbReference type="EC" id="1.7.1.13" evidence="5"/>
<dbReference type="RefSeq" id="WP_345369394.1">
    <property type="nucleotide sequence ID" value="NZ_BAABKD010000002.1"/>
</dbReference>
<feature type="binding site" evidence="5">
    <location>
        <begin position="81"/>
        <end position="83"/>
    </location>
    <ligand>
        <name>substrate</name>
    </ligand>
</feature>
<dbReference type="Pfam" id="PF14489">
    <property type="entry name" value="QueF"/>
    <property type="match status" value="1"/>
</dbReference>
<evidence type="ECO:0000256" key="2">
    <source>
        <dbReference type="ARBA" id="ARBA00022785"/>
    </source>
</evidence>
<evidence type="ECO:0000256" key="4">
    <source>
        <dbReference type="ARBA" id="ARBA00023002"/>
    </source>
</evidence>
<keyword evidence="4 5" id="KW-0560">Oxidoreductase</keyword>
<keyword evidence="1 5" id="KW-0963">Cytoplasm</keyword>
<feature type="domain" description="NADPH-dependent 7-cyano-7-deazaguanine reductase N-terminal" evidence="6">
    <location>
        <begin position="17"/>
        <end position="124"/>
    </location>
</feature>
<evidence type="ECO:0000313" key="8">
    <source>
        <dbReference type="Proteomes" id="UP001500227"/>
    </source>
</evidence>
<dbReference type="InterPro" id="IPR029139">
    <property type="entry name" value="QueF_N"/>
</dbReference>
<dbReference type="EMBL" id="BAABKD010000002">
    <property type="protein sequence ID" value="GAA5085906.1"/>
    <property type="molecule type" value="Genomic_DNA"/>
</dbReference>
<feature type="binding site" evidence="5">
    <location>
        <begin position="220"/>
        <end position="221"/>
    </location>
    <ligand>
        <name>substrate</name>
    </ligand>
</feature>
<dbReference type="InterPro" id="IPR016428">
    <property type="entry name" value="QueF_type2"/>
</dbReference>
<dbReference type="HAMAP" id="MF_00817">
    <property type="entry name" value="QueF_type2"/>
    <property type="match status" value="1"/>
</dbReference>
<evidence type="ECO:0000256" key="5">
    <source>
        <dbReference type="HAMAP-Rule" id="MF_00817"/>
    </source>
</evidence>
<dbReference type="InterPro" id="IPR043133">
    <property type="entry name" value="GTP-CH-I_C/QueF"/>
</dbReference>
<keyword evidence="8" id="KW-1185">Reference proteome</keyword>
<proteinExistence type="inferred from homology"/>
<evidence type="ECO:0000256" key="3">
    <source>
        <dbReference type="ARBA" id="ARBA00022857"/>
    </source>
</evidence>
<comment type="subcellular location">
    <subcellularLocation>
        <location evidence="5">Cytoplasm</location>
    </subcellularLocation>
</comment>
<reference evidence="8" key="1">
    <citation type="journal article" date="2019" name="Int. J. Syst. Evol. Microbiol.">
        <title>The Global Catalogue of Microorganisms (GCM) 10K type strain sequencing project: providing services to taxonomists for standard genome sequencing and annotation.</title>
        <authorList>
            <consortium name="The Broad Institute Genomics Platform"/>
            <consortium name="The Broad Institute Genome Sequencing Center for Infectious Disease"/>
            <person name="Wu L."/>
            <person name="Ma J."/>
        </authorList>
    </citation>
    <scope>NUCLEOTIDE SEQUENCE [LARGE SCALE GENOMIC DNA]</scope>
    <source>
        <strain evidence="8">JCM 18423</strain>
    </source>
</reference>
<accession>A0ABP9LYA2</accession>
<dbReference type="Proteomes" id="UP001500227">
    <property type="component" value="Unassembled WGS sequence"/>
</dbReference>
<keyword evidence="3 5" id="KW-0521">NADP</keyword>
<comment type="function">
    <text evidence="5">Catalyzes the NADPH-dependent reduction of 7-cyano-7-deazaguanine (preQ0) to 7-aminomethyl-7-deazaguanine (preQ1).</text>
</comment>
<dbReference type="InterPro" id="IPR029500">
    <property type="entry name" value="QueF"/>
</dbReference>
<dbReference type="Pfam" id="PF14819">
    <property type="entry name" value="QueF_N"/>
    <property type="match status" value="1"/>
</dbReference>
<dbReference type="Gene3D" id="3.30.1130.10">
    <property type="match status" value="2"/>
</dbReference>
<evidence type="ECO:0000313" key="7">
    <source>
        <dbReference type="EMBL" id="GAA5085906.1"/>
    </source>
</evidence>
<dbReference type="PANTHER" id="PTHR34354:SF1">
    <property type="entry name" value="NADPH-DEPENDENT 7-CYANO-7-DEAZAGUANINE REDUCTASE"/>
    <property type="match status" value="1"/>
</dbReference>
<dbReference type="SUPFAM" id="SSF55620">
    <property type="entry name" value="Tetrahydrobiopterin biosynthesis enzymes-like"/>
    <property type="match status" value="1"/>
</dbReference>
<gene>
    <name evidence="5 7" type="primary">queF</name>
    <name evidence="7" type="ORF">GCM10023337_05130</name>
</gene>
<keyword evidence="2 5" id="KW-0671">Queuosine biosynthesis</keyword>
<feature type="binding site" evidence="5">
    <location>
        <begin position="83"/>
        <end position="84"/>
    </location>
    <ligand>
        <name>NADPH</name>
        <dbReference type="ChEBI" id="CHEBI:57783"/>
    </ligand>
</feature>
<comment type="subunit">
    <text evidence="5">Homodimer.</text>
</comment>
<evidence type="ECO:0000259" key="6">
    <source>
        <dbReference type="Pfam" id="PF14819"/>
    </source>
</evidence>
<protein>
    <recommendedName>
        <fullName evidence="5">NADPH-dependent 7-cyano-7-deazaguanine reductase</fullName>
        <ecNumber evidence="5">1.7.1.13</ecNumber>
    </recommendedName>
    <alternativeName>
        <fullName evidence="5">7-cyano-7-carbaguanine reductase</fullName>
    </alternativeName>
    <alternativeName>
        <fullName evidence="5">NADPH-dependent nitrile oxidoreductase</fullName>
    </alternativeName>
    <alternativeName>
        <fullName evidence="5">PreQ(0) reductase</fullName>
    </alternativeName>
</protein>
<feature type="active site" description="Proton donor" evidence="5">
    <location>
        <position position="188"/>
    </location>
</feature>